<comment type="caution">
    <text evidence="1">The sequence shown here is derived from an EMBL/GenBank/DDBJ whole genome shotgun (WGS) entry which is preliminary data.</text>
</comment>
<proteinExistence type="predicted"/>
<organism evidence="1 2">
    <name type="scientific">Aldrovandia affinis</name>
    <dbReference type="NCBI Taxonomy" id="143900"/>
    <lineage>
        <taxon>Eukaryota</taxon>
        <taxon>Metazoa</taxon>
        <taxon>Chordata</taxon>
        <taxon>Craniata</taxon>
        <taxon>Vertebrata</taxon>
        <taxon>Euteleostomi</taxon>
        <taxon>Actinopterygii</taxon>
        <taxon>Neopterygii</taxon>
        <taxon>Teleostei</taxon>
        <taxon>Notacanthiformes</taxon>
        <taxon>Halosauridae</taxon>
        <taxon>Aldrovandia</taxon>
    </lineage>
</organism>
<dbReference type="PANTHER" id="PTHR24559">
    <property type="entry name" value="TRANSPOSON TY3-I GAG-POL POLYPROTEIN"/>
    <property type="match status" value="1"/>
</dbReference>
<dbReference type="EMBL" id="JAINUG010000408">
    <property type="protein sequence ID" value="KAJ8372284.1"/>
    <property type="molecule type" value="Genomic_DNA"/>
</dbReference>
<name>A0AAD7R996_9TELE</name>
<dbReference type="Gene3D" id="3.10.10.10">
    <property type="entry name" value="HIV Type 1 Reverse Transcriptase, subunit A, domain 1"/>
    <property type="match status" value="1"/>
</dbReference>
<dbReference type="SUPFAM" id="SSF56672">
    <property type="entry name" value="DNA/RNA polymerases"/>
    <property type="match status" value="1"/>
</dbReference>
<dbReference type="PANTHER" id="PTHR24559:SF444">
    <property type="entry name" value="REVERSE TRANSCRIPTASE DOMAIN-CONTAINING PROTEIN"/>
    <property type="match status" value="1"/>
</dbReference>
<evidence type="ECO:0008006" key="3">
    <source>
        <dbReference type="Google" id="ProtNLM"/>
    </source>
</evidence>
<dbReference type="InterPro" id="IPR053134">
    <property type="entry name" value="RNA-dir_DNA_polymerase"/>
</dbReference>
<sequence length="124" mass="13887">MRTKTGFLCQIQRRLSGVPDRDCTRTTITQHHIETSAVAPIRQKARQLPLAKWEEAEAKIHDMADTGLIQPSDSPWVSPAMLARKKDGSLRFCVAHRVLNDVTRKDLYPLPHIDDALDSVSGST</sequence>
<accession>A0AAD7R996</accession>
<protein>
    <recommendedName>
        <fullName evidence="3">Reverse transcriptase</fullName>
    </recommendedName>
</protein>
<keyword evidence="2" id="KW-1185">Reference proteome</keyword>
<evidence type="ECO:0000313" key="2">
    <source>
        <dbReference type="Proteomes" id="UP001221898"/>
    </source>
</evidence>
<reference evidence="1" key="1">
    <citation type="journal article" date="2023" name="Science">
        <title>Genome structures resolve the early diversification of teleost fishes.</title>
        <authorList>
            <person name="Parey E."/>
            <person name="Louis A."/>
            <person name="Montfort J."/>
            <person name="Bouchez O."/>
            <person name="Roques C."/>
            <person name="Iampietro C."/>
            <person name="Lluch J."/>
            <person name="Castinel A."/>
            <person name="Donnadieu C."/>
            <person name="Desvignes T."/>
            <person name="Floi Bucao C."/>
            <person name="Jouanno E."/>
            <person name="Wen M."/>
            <person name="Mejri S."/>
            <person name="Dirks R."/>
            <person name="Jansen H."/>
            <person name="Henkel C."/>
            <person name="Chen W.J."/>
            <person name="Zahm M."/>
            <person name="Cabau C."/>
            <person name="Klopp C."/>
            <person name="Thompson A.W."/>
            <person name="Robinson-Rechavi M."/>
            <person name="Braasch I."/>
            <person name="Lecointre G."/>
            <person name="Bobe J."/>
            <person name="Postlethwait J.H."/>
            <person name="Berthelot C."/>
            <person name="Roest Crollius H."/>
            <person name="Guiguen Y."/>
        </authorList>
    </citation>
    <scope>NUCLEOTIDE SEQUENCE</scope>
    <source>
        <strain evidence="1">NC1722</strain>
    </source>
</reference>
<dbReference type="Proteomes" id="UP001221898">
    <property type="component" value="Unassembled WGS sequence"/>
</dbReference>
<dbReference type="InterPro" id="IPR043502">
    <property type="entry name" value="DNA/RNA_pol_sf"/>
</dbReference>
<dbReference type="AlphaFoldDB" id="A0AAD7R996"/>
<evidence type="ECO:0000313" key="1">
    <source>
        <dbReference type="EMBL" id="KAJ8372284.1"/>
    </source>
</evidence>
<gene>
    <name evidence="1" type="ORF">AAFF_G00290700</name>
</gene>